<dbReference type="GO" id="GO:0006412">
    <property type="term" value="P:translation"/>
    <property type="evidence" value="ECO:0007669"/>
    <property type="project" value="InterPro"/>
</dbReference>
<dbReference type="GO" id="GO:0005840">
    <property type="term" value="C:ribosome"/>
    <property type="evidence" value="ECO:0007669"/>
    <property type="project" value="UniProtKB-KW"/>
</dbReference>
<protein>
    <recommendedName>
        <fullName evidence="6">Large ribosomal subunit protein uL23c</fullName>
    </recommendedName>
    <alternativeName>
        <fullName evidence="7">50S ribosomal protein L23, chloroplastic</fullName>
    </alternativeName>
</protein>
<keyword evidence="8" id="KW-0934">Plastid</keyword>
<evidence type="ECO:0000256" key="3">
    <source>
        <dbReference type="ARBA" id="ARBA00022884"/>
    </source>
</evidence>
<evidence type="ECO:0000256" key="5">
    <source>
        <dbReference type="ARBA" id="ARBA00023274"/>
    </source>
</evidence>
<dbReference type="Gene3D" id="3.30.70.330">
    <property type="match status" value="1"/>
</dbReference>
<dbReference type="NCBIfam" id="NF004363">
    <property type="entry name" value="PRK05738.2-4"/>
    <property type="match status" value="1"/>
</dbReference>
<dbReference type="InterPro" id="IPR013025">
    <property type="entry name" value="Ribosomal_uL23-like"/>
</dbReference>
<evidence type="ECO:0000256" key="4">
    <source>
        <dbReference type="ARBA" id="ARBA00022980"/>
    </source>
</evidence>
<geneLocation type="plastid" evidence="8"/>
<reference evidence="8" key="2">
    <citation type="submission" date="2019-04" db="EMBL/GenBank/DDBJ databases">
        <authorList>
            <person name="Pasella M."/>
        </authorList>
    </citation>
    <scope>NUCLEOTIDE SEQUENCE</scope>
    <source>
        <strain evidence="8">PD2927</strain>
    </source>
</reference>
<evidence type="ECO:0000256" key="2">
    <source>
        <dbReference type="ARBA" id="ARBA00022730"/>
    </source>
</evidence>
<keyword evidence="3" id="KW-0694">RNA-binding</keyword>
<gene>
    <name evidence="8" type="primary">rpl23</name>
</gene>
<dbReference type="GO" id="GO:1990904">
    <property type="term" value="C:ribonucleoprotein complex"/>
    <property type="evidence" value="ECO:0007669"/>
    <property type="project" value="UniProtKB-KW"/>
</dbReference>
<dbReference type="FunFam" id="3.30.70.330:FF:000001">
    <property type="entry name" value="50S ribosomal protein L23"/>
    <property type="match status" value="1"/>
</dbReference>
<dbReference type="GO" id="GO:0003735">
    <property type="term" value="F:structural constituent of ribosome"/>
    <property type="evidence" value="ECO:0007669"/>
    <property type="project" value="InterPro"/>
</dbReference>
<dbReference type="AlphaFoldDB" id="A0A4D6WR53"/>
<dbReference type="GO" id="GO:0019843">
    <property type="term" value="F:rRNA binding"/>
    <property type="evidence" value="ECO:0007669"/>
    <property type="project" value="UniProtKB-KW"/>
</dbReference>
<evidence type="ECO:0000313" key="8">
    <source>
        <dbReference type="EMBL" id="QCI05048.1"/>
    </source>
</evidence>
<keyword evidence="5" id="KW-0687">Ribonucleoprotein</keyword>
<evidence type="ECO:0000256" key="7">
    <source>
        <dbReference type="ARBA" id="ARBA00035366"/>
    </source>
</evidence>
<evidence type="ECO:0000256" key="6">
    <source>
        <dbReference type="ARBA" id="ARBA00035287"/>
    </source>
</evidence>
<comment type="similarity">
    <text evidence="1">Belongs to the universal ribosomal protein uL23 family.</text>
</comment>
<reference evidence="8" key="1">
    <citation type="journal article" date="2019" name="Mol. Phylogenet. Evol.">
        <title>Morphological evolution and classification of the red algal order Ceramiales inferred using plastid phylogenomics.</title>
        <authorList>
            <person name="Diaz-Tapia P."/>
            <person name="Pasella M.M."/>
            <person name="Verbruggen H."/>
            <person name="Maggs C.A."/>
        </authorList>
    </citation>
    <scope>NUCLEOTIDE SEQUENCE</scope>
    <source>
        <strain evidence="8">PD2927</strain>
    </source>
</reference>
<dbReference type="SUPFAM" id="SSF54189">
    <property type="entry name" value="Ribosomal proteins S24e, L23 and L15e"/>
    <property type="match status" value="1"/>
</dbReference>
<proteinExistence type="inferred from homology"/>
<dbReference type="PANTHER" id="PTHR11620">
    <property type="entry name" value="60S RIBOSOMAL PROTEIN L23A"/>
    <property type="match status" value="1"/>
</dbReference>
<dbReference type="InterPro" id="IPR012677">
    <property type="entry name" value="Nucleotide-bd_a/b_plait_sf"/>
</dbReference>
<keyword evidence="4 8" id="KW-0689">Ribosomal protein</keyword>
<organism evidence="8">
    <name type="scientific">Callithamnion tetricum</name>
    <dbReference type="NCBI Taxonomy" id="193179"/>
    <lineage>
        <taxon>Eukaryota</taxon>
        <taxon>Rhodophyta</taxon>
        <taxon>Florideophyceae</taxon>
        <taxon>Rhodymeniophycidae</taxon>
        <taxon>Ceramiales</taxon>
        <taxon>Callithamniaceae</taxon>
        <taxon>Callithamnion</taxon>
    </lineage>
</organism>
<dbReference type="HAMAP" id="MF_01369_B">
    <property type="entry name" value="Ribosomal_uL23_B"/>
    <property type="match status" value="1"/>
</dbReference>
<name>A0A4D6WR53_9FLOR</name>
<dbReference type="Pfam" id="PF00276">
    <property type="entry name" value="Ribosomal_L23"/>
    <property type="match status" value="1"/>
</dbReference>
<dbReference type="EMBL" id="MK814616">
    <property type="protein sequence ID" value="QCI05048.1"/>
    <property type="molecule type" value="Genomic_DNA"/>
</dbReference>
<keyword evidence="2" id="KW-0699">rRNA-binding</keyword>
<sequence length="97" mass="11376">MDKRKIFNIIKRPIITDKTTKYLEDNKYCFAVTKNTNKTEIKKAIEYIFNVKVKNINTLNMPLKKRSIGKFTGNIATYKKAIIQLHDTYNINLFAES</sequence>
<evidence type="ECO:0000256" key="1">
    <source>
        <dbReference type="ARBA" id="ARBA00006700"/>
    </source>
</evidence>
<dbReference type="InterPro" id="IPR012678">
    <property type="entry name" value="Ribosomal_uL23/eL15/eS24_sf"/>
</dbReference>
<accession>A0A4D6WR53</accession>